<evidence type="ECO:0000313" key="3">
    <source>
        <dbReference type="Proteomes" id="UP000807769"/>
    </source>
</evidence>
<dbReference type="InterPro" id="IPR012337">
    <property type="entry name" value="RNaseH-like_sf"/>
</dbReference>
<proteinExistence type="predicted"/>
<dbReference type="AlphaFoldDB" id="A0A9P7ELY2"/>
<gene>
    <name evidence="2" type="ORF">BJ212DRAFT_1203088</name>
</gene>
<accession>A0A9P7ELY2</accession>
<protein>
    <recommendedName>
        <fullName evidence="1">RNase H type-1 domain-containing protein</fullName>
    </recommendedName>
</protein>
<dbReference type="Gene3D" id="3.30.420.10">
    <property type="entry name" value="Ribonuclease H-like superfamily/Ribonuclease H"/>
    <property type="match status" value="1"/>
</dbReference>
<dbReference type="RefSeq" id="XP_041198508.1">
    <property type="nucleotide sequence ID" value="XM_041329105.1"/>
</dbReference>
<organism evidence="2 3">
    <name type="scientific">Suillus subaureus</name>
    <dbReference type="NCBI Taxonomy" id="48587"/>
    <lineage>
        <taxon>Eukaryota</taxon>
        <taxon>Fungi</taxon>
        <taxon>Dikarya</taxon>
        <taxon>Basidiomycota</taxon>
        <taxon>Agaricomycotina</taxon>
        <taxon>Agaricomycetes</taxon>
        <taxon>Agaricomycetidae</taxon>
        <taxon>Boletales</taxon>
        <taxon>Suillineae</taxon>
        <taxon>Suillaceae</taxon>
        <taxon>Suillus</taxon>
    </lineage>
</organism>
<comment type="caution">
    <text evidence="2">The sequence shown here is derived from an EMBL/GenBank/DDBJ whole genome shotgun (WGS) entry which is preliminary data.</text>
</comment>
<evidence type="ECO:0000259" key="1">
    <source>
        <dbReference type="PROSITE" id="PS50879"/>
    </source>
</evidence>
<dbReference type="PROSITE" id="PS50879">
    <property type="entry name" value="RNASE_H_1"/>
    <property type="match status" value="1"/>
</dbReference>
<feature type="domain" description="RNase H type-1" evidence="1">
    <location>
        <begin position="1"/>
        <end position="26"/>
    </location>
</feature>
<dbReference type="GO" id="GO:0004523">
    <property type="term" value="F:RNA-DNA hybrid ribonuclease activity"/>
    <property type="evidence" value="ECO:0007669"/>
    <property type="project" value="InterPro"/>
</dbReference>
<sequence length="54" mass="5744">TLHWVPGHEGVHGNEEADKAAKVAAEGRHNNSSNASLPCYLHKGMLPLSISALK</sequence>
<evidence type="ECO:0000313" key="2">
    <source>
        <dbReference type="EMBL" id="KAG1824791.1"/>
    </source>
</evidence>
<name>A0A9P7ELY2_9AGAM</name>
<feature type="non-terminal residue" evidence="2">
    <location>
        <position position="1"/>
    </location>
</feature>
<dbReference type="InterPro" id="IPR002156">
    <property type="entry name" value="RNaseH_domain"/>
</dbReference>
<dbReference type="EMBL" id="JABBWG010000003">
    <property type="protein sequence ID" value="KAG1824791.1"/>
    <property type="molecule type" value="Genomic_DNA"/>
</dbReference>
<dbReference type="GeneID" id="64623122"/>
<dbReference type="Proteomes" id="UP000807769">
    <property type="component" value="Unassembled WGS sequence"/>
</dbReference>
<reference evidence="2" key="1">
    <citation type="journal article" date="2020" name="New Phytol.">
        <title>Comparative genomics reveals dynamic genome evolution in host specialist ectomycorrhizal fungi.</title>
        <authorList>
            <person name="Lofgren L.A."/>
            <person name="Nguyen N.H."/>
            <person name="Vilgalys R."/>
            <person name="Ruytinx J."/>
            <person name="Liao H.L."/>
            <person name="Branco S."/>
            <person name="Kuo A."/>
            <person name="LaButti K."/>
            <person name="Lipzen A."/>
            <person name="Andreopoulos W."/>
            <person name="Pangilinan J."/>
            <person name="Riley R."/>
            <person name="Hundley H."/>
            <person name="Na H."/>
            <person name="Barry K."/>
            <person name="Grigoriev I.V."/>
            <person name="Stajich J.E."/>
            <person name="Kennedy P.G."/>
        </authorList>
    </citation>
    <scope>NUCLEOTIDE SEQUENCE</scope>
    <source>
        <strain evidence="2">MN1</strain>
    </source>
</reference>
<dbReference type="InterPro" id="IPR036397">
    <property type="entry name" value="RNaseH_sf"/>
</dbReference>
<dbReference type="SUPFAM" id="SSF53098">
    <property type="entry name" value="Ribonuclease H-like"/>
    <property type="match status" value="1"/>
</dbReference>
<keyword evidence="3" id="KW-1185">Reference proteome</keyword>
<dbReference type="GO" id="GO:0003676">
    <property type="term" value="F:nucleic acid binding"/>
    <property type="evidence" value="ECO:0007669"/>
    <property type="project" value="InterPro"/>
</dbReference>
<feature type="non-terminal residue" evidence="2">
    <location>
        <position position="54"/>
    </location>
</feature>